<evidence type="ECO:0000313" key="3">
    <source>
        <dbReference type="EMBL" id="WMV77651.1"/>
    </source>
</evidence>
<dbReference type="CDD" id="cd04301">
    <property type="entry name" value="NAT_SF"/>
    <property type="match status" value="1"/>
</dbReference>
<feature type="domain" description="N-acetyltransferase" evidence="2">
    <location>
        <begin position="1"/>
        <end position="150"/>
    </location>
</feature>
<reference evidence="3 4" key="1">
    <citation type="submission" date="2023-08" db="EMBL/GenBank/DDBJ databases">
        <title>Complete genome sequence of Geobacillus thermodenitrificans K1041, a genetically tractable strain representative of the genus Geobacillus.</title>
        <authorList>
            <person name="Kani S."/>
            <person name="Suzuki H."/>
        </authorList>
    </citation>
    <scope>NUCLEOTIDE SEQUENCE [LARGE SCALE GENOMIC DNA]</scope>
    <source>
        <strain evidence="3 4">K1041</strain>
    </source>
</reference>
<dbReference type="Gene3D" id="3.40.630.30">
    <property type="match status" value="1"/>
</dbReference>
<accession>A0ABY9QHD6</accession>
<gene>
    <name evidence="3" type="ORF">HSX42_07890</name>
</gene>
<protein>
    <submittedName>
        <fullName evidence="3">GNAT family N-acetyltransferase</fullName>
        <ecNumber evidence="3">2.3.1.-</ecNumber>
    </submittedName>
</protein>
<keyword evidence="1 3" id="KW-0808">Transferase</keyword>
<dbReference type="GeneID" id="87621091"/>
<evidence type="ECO:0000259" key="2">
    <source>
        <dbReference type="PROSITE" id="PS51186"/>
    </source>
</evidence>
<evidence type="ECO:0000313" key="4">
    <source>
        <dbReference type="Proteomes" id="UP001297580"/>
    </source>
</evidence>
<sequence>MIMELNVTDRETAVQVLRLQQRAYAVEAQIIGNTALPPLRDTVGTLQQCTERFFGYFRDGQLVGAIAYERGGQTLFLCRLMVDPDCFRQGIASALLDFAIKQEPSASNIIVTTGSSNAPAIRFYERHGFYATERIQTPEEIELITLVKEI</sequence>
<dbReference type="EC" id="2.3.1.-" evidence="3"/>
<dbReference type="InterPro" id="IPR050769">
    <property type="entry name" value="NAT_camello-type"/>
</dbReference>
<organism evidence="3 4">
    <name type="scientific">Geobacillus thermodenitrificans</name>
    <dbReference type="NCBI Taxonomy" id="33940"/>
    <lineage>
        <taxon>Bacteria</taxon>
        <taxon>Bacillati</taxon>
        <taxon>Bacillota</taxon>
        <taxon>Bacilli</taxon>
        <taxon>Bacillales</taxon>
        <taxon>Anoxybacillaceae</taxon>
        <taxon>Geobacillus</taxon>
    </lineage>
</organism>
<dbReference type="Proteomes" id="UP001297580">
    <property type="component" value="Chromosome"/>
</dbReference>
<dbReference type="InterPro" id="IPR000182">
    <property type="entry name" value="GNAT_dom"/>
</dbReference>
<evidence type="ECO:0000256" key="1">
    <source>
        <dbReference type="ARBA" id="ARBA00022679"/>
    </source>
</evidence>
<proteinExistence type="predicted"/>
<dbReference type="GO" id="GO:0016746">
    <property type="term" value="F:acyltransferase activity"/>
    <property type="evidence" value="ECO:0007669"/>
    <property type="project" value="UniProtKB-KW"/>
</dbReference>
<dbReference type="RefSeq" id="WP_008879394.1">
    <property type="nucleotide sequence ID" value="NZ_CP017690.1"/>
</dbReference>
<keyword evidence="4" id="KW-1185">Reference proteome</keyword>
<dbReference type="PANTHER" id="PTHR13947:SF37">
    <property type="entry name" value="LD18367P"/>
    <property type="match status" value="1"/>
</dbReference>
<keyword evidence="3" id="KW-0012">Acyltransferase</keyword>
<dbReference type="PANTHER" id="PTHR13947">
    <property type="entry name" value="GNAT FAMILY N-ACETYLTRANSFERASE"/>
    <property type="match status" value="1"/>
</dbReference>
<name>A0ABY9QHD6_GEOTD</name>
<dbReference type="InterPro" id="IPR016181">
    <property type="entry name" value="Acyl_CoA_acyltransferase"/>
</dbReference>
<dbReference type="EMBL" id="CP133461">
    <property type="protein sequence ID" value="WMV77651.1"/>
    <property type="molecule type" value="Genomic_DNA"/>
</dbReference>
<dbReference type="Pfam" id="PF00583">
    <property type="entry name" value="Acetyltransf_1"/>
    <property type="match status" value="1"/>
</dbReference>
<dbReference type="PROSITE" id="PS51186">
    <property type="entry name" value="GNAT"/>
    <property type="match status" value="1"/>
</dbReference>
<dbReference type="SUPFAM" id="SSF55729">
    <property type="entry name" value="Acyl-CoA N-acyltransferases (Nat)"/>
    <property type="match status" value="1"/>
</dbReference>